<dbReference type="Proteomes" id="UP001054945">
    <property type="component" value="Unassembled WGS sequence"/>
</dbReference>
<evidence type="ECO:0000313" key="2">
    <source>
        <dbReference type="Proteomes" id="UP001054945"/>
    </source>
</evidence>
<name>A0AAV4WVX0_CAEEX</name>
<dbReference type="EMBL" id="BPLR01016691">
    <property type="protein sequence ID" value="GIY85789.1"/>
    <property type="molecule type" value="Genomic_DNA"/>
</dbReference>
<protein>
    <submittedName>
        <fullName evidence="1">Uncharacterized protein</fullName>
    </submittedName>
</protein>
<keyword evidence="2" id="KW-1185">Reference proteome</keyword>
<gene>
    <name evidence="1" type="ORF">CEXT_798401</name>
</gene>
<comment type="caution">
    <text evidence="1">The sequence shown here is derived from an EMBL/GenBank/DDBJ whole genome shotgun (WGS) entry which is preliminary data.</text>
</comment>
<dbReference type="AlphaFoldDB" id="A0AAV4WVX0"/>
<evidence type="ECO:0000313" key="1">
    <source>
        <dbReference type="EMBL" id="GIY85789.1"/>
    </source>
</evidence>
<sequence length="148" mass="17570">MKFQDYLDSDSLLPTGKTLQQLPFLHCRFFDECWEECYVAIMNAFELQMKLFLHIVFAQFLYQYPQCRNFQRTLQEMVTRNFHNRTPQAHLKVYLFPQIYHVHAFHRNCIDFGVRLTEKSENPAAMGPRRLRCAGKESSDALVKQACI</sequence>
<accession>A0AAV4WVX0</accession>
<proteinExistence type="predicted"/>
<organism evidence="1 2">
    <name type="scientific">Caerostris extrusa</name>
    <name type="common">Bark spider</name>
    <name type="synonym">Caerostris bankana</name>
    <dbReference type="NCBI Taxonomy" id="172846"/>
    <lineage>
        <taxon>Eukaryota</taxon>
        <taxon>Metazoa</taxon>
        <taxon>Ecdysozoa</taxon>
        <taxon>Arthropoda</taxon>
        <taxon>Chelicerata</taxon>
        <taxon>Arachnida</taxon>
        <taxon>Araneae</taxon>
        <taxon>Araneomorphae</taxon>
        <taxon>Entelegynae</taxon>
        <taxon>Araneoidea</taxon>
        <taxon>Araneidae</taxon>
        <taxon>Caerostris</taxon>
    </lineage>
</organism>
<reference evidence="1 2" key="1">
    <citation type="submission" date="2021-06" db="EMBL/GenBank/DDBJ databases">
        <title>Caerostris extrusa draft genome.</title>
        <authorList>
            <person name="Kono N."/>
            <person name="Arakawa K."/>
        </authorList>
    </citation>
    <scope>NUCLEOTIDE SEQUENCE [LARGE SCALE GENOMIC DNA]</scope>
</reference>